<keyword evidence="14" id="KW-0812">Transmembrane</keyword>
<dbReference type="Proteomes" id="UP001152523">
    <property type="component" value="Unassembled WGS sequence"/>
</dbReference>
<organism evidence="15 16">
    <name type="scientific">Cuscuta epithymum</name>
    <dbReference type="NCBI Taxonomy" id="186058"/>
    <lineage>
        <taxon>Eukaryota</taxon>
        <taxon>Viridiplantae</taxon>
        <taxon>Streptophyta</taxon>
        <taxon>Embryophyta</taxon>
        <taxon>Tracheophyta</taxon>
        <taxon>Spermatophyta</taxon>
        <taxon>Magnoliopsida</taxon>
        <taxon>eudicotyledons</taxon>
        <taxon>Gunneridae</taxon>
        <taxon>Pentapetalae</taxon>
        <taxon>asterids</taxon>
        <taxon>lamiids</taxon>
        <taxon>Solanales</taxon>
        <taxon>Convolvulaceae</taxon>
        <taxon>Cuscuteae</taxon>
        <taxon>Cuscuta</taxon>
        <taxon>Cuscuta subgen. Cuscuta</taxon>
    </lineage>
</organism>
<dbReference type="GO" id="GO:0005975">
    <property type="term" value="P:carbohydrate metabolic process"/>
    <property type="evidence" value="ECO:0007669"/>
    <property type="project" value="InterPro"/>
</dbReference>
<evidence type="ECO:0000256" key="2">
    <source>
        <dbReference type="ARBA" id="ARBA00008834"/>
    </source>
</evidence>
<keyword evidence="4" id="KW-0134">Cell wall</keyword>
<evidence type="ECO:0000256" key="9">
    <source>
        <dbReference type="ARBA" id="ARBA00023295"/>
    </source>
</evidence>
<evidence type="ECO:0000256" key="11">
    <source>
        <dbReference type="ARBA" id="ARBA00034074"/>
    </source>
</evidence>
<reference evidence="15" key="1">
    <citation type="submission" date="2022-07" db="EMBL/GenBank/DDBJ databases">
        <authorList>
            <person name="Macas J."/>
            <person name="Novak P."/>
            <person name="Neumann P."/>
        </authorList>
    </citation>
    <scope>NUCLEOTIDE SEQUENCE</scope>
</reference>
<evidence type="ECO:0000256" key="14">
    <source>
        <dbReference type="SAM" id="Phobius"/>
    </source>
</evidence>
<comment type="subcellular location">
    <subcellularLocation>
        <location evidence="1">Secreted</location>
        <location evidence="1">Cell wall</location>
    </subcellularLocation>
</comment>
<dbReference type="EMBL" id="CAMAPF010001058">
    <property type="protein sequence ID" value="CAH9144021.1"/>
    <property type="molecule type" value="Genomic_DNA"/>
</dbReference>
<feature type="active site" evidence="12">
    <location>
        <position position="267"/>
    </location>
</feature>
<dbReference type="InterPro" id="IPR011050">
    <property type="entry name" value="Pectin_lyase_fold/virulence"/>
</dbReference>
<evidence type="ECO:0000256" key="13">
    <source>
        <dbReference type="RuleBase" id="RU361169"/>
    </source>
</evidence>
<protein>
    <recommendedName>
        <fullName evidence="3">endo-polygalacturonase</fullName>
        <ecNumber evidence="3">3.2.1.15</ecNumber>
    </recommendedName>
</protein>
<dbReference type="InterPro" id="IPR000743">
    <property type="entry name" value="Glyco_hydro_28"/>
</dbReference>
<dbReference type="PROSITE" id="PS00502">
    <property type="entry name" value="POLYGALACTURONASE"/>
    <property type="match status" value="1"/>
</dbReference>
<comment type="similarity">
    <text evidence="2 13">Belongs to the glycosyl hydrolase 28 family.</text>
</comment>
<dbReference type="Gene3D" id="2.160.20.10">
    <property type="entry name" value="Single-stranded right-handed beta-helix, Pectin lyase-like"/>
    <property type="match status" value="1"/>
</dbReference>
<keyword evidence="10" id="KW-0961">Cell wall biogenesis/degradation</keyword>
<dbReference type="Pfam" id="PF00295">
    <property type="entry name" value="Glyco_hydro_28"/>
    <property type="match status" value="1"/>
</dbReference>
<evidence type="ECO:0000256" key="10">
    <source>
        <dbReference type="ARBA" id="ARBA00023316"/>
    </source>
</evidence>
<evidence type="ECO:0000256" key="7">
    <source>
        <dbReference type="ARBA" id="ARBA00022737"/>
    </source>
</evidence>
<feature type="transmembrane region" description="Helical" evidence="14">
    <location>
        <begin position="12"/>
        <end position="30"/>
    </location>
</feature>
<keyword evidence="14" id="KW-0472">Membrane</keyword>
<comment type="catalytic activity">
    <reaction evidence="11">
        <text>(1,4-alpha-D-galacturonosyl)n+m + H2O = (1,4-alpha-D-galacturonosyl)n + (1,4-alpha-D-galacturonosyl)m.</text>
        <dbReference type="EC" id="3.2.1.15"/>
    </reaction>
</comment>
<evidence type="ECO:0000256" key="5">
    <source>
        <dbReference type="ARBA" id="ARBA00022525"/>
    </source>
</evidence>
<evidence type="ECO:0000256" key="12">
    <source>
        <dbReference type="PROSITE-ProRule" id="PRU10052"/>
    </source>
</evidence>
<keyword evidence="14" id="KW-1133">Transmembrane helix</keyword>
<sequence>MMRRCNSSSPKPIFHVLFWFVYSAYVLPTIEKVNGESNKPRSTFALNVLDFGAAGDGIADDTNAFKHVWWVACTSQSRANVIVPEGQFIVTPINFTGPCMSRVSLKVFGSIVAPEDPEVWNGLDRNKWLYFMNVKHLTIKGRGMINGKGQRWWDESCKINKSNPCRHAPKAMTFHKCNYLRIRGLLMVNSQQMHLSLTSCVNVTVSRLRILAPSHSPNTDGIHISTSSRVTIKDCIIGTVKAGDDCISIVGNSSWIRIRGITCGPGHGISIGSLGKSSSWDNVHDVSVIGAFFSNTKNGARIKTWQGGGGFARKISYENIMMKNVSNPIIIDQYYCDSSKPCLNKTSAVGISNVAFMRIKGTSATMEAIRIACSDTSPCRKIFFKDVDLISSSGGTSFYCWNAYGSTENLVYPTPCFPCATSMVQPTIIQHTSSSSSSILSM</sequence>
<keyword evidence="16" id="KW-1185">Reference proteome</keyword>
<evidence type="ECO:0000256" key="4">
    <source>
        <dbReference type="ARBA" id="ARBA00022512"/>
    </source>
</evidence>
<dbReference type="EC" id="3.2.1.15" evidence="3"/>
<keyword evidence="9 13" id="KW-0326">Glycosidase</keyword>
<proteinExistence type="inferred from homology"/>
<dbReference type="GO" id="GO:0004650">
    <property type="term" value="F:polygalacturonase activity"/>
    <property type="evidence" value="ECO:0007669"/>
    <property type="project" value="UniProtKB-EC"/>
</dbReference>
<dbReference type="AlphaFoldDB" id="A0AAV0G854"/>
<evidence type="ECO:0000313" key="16">
    <source>
        <dbReference type="Proteomes" id="UP001152523"/>
    </source>
</evidence>
<evidence type="ECO:0000256" key="8">
    <source>
        <dbReference type="ARBA" id="ARBA00022801"/>
    </source>
</evidence>
<dbReference type="PANTHER" id="PTHR31375">
    <property type="match status" value="1"/>
</dbReference>
<dbReference type="InterPro" id="IPR012334">
    <property type="entry name" value="Pectin_lyas_fold"/>
</dbReference>
<keyword evidence="6" id="KW-0732">Signal</keyword>
<comment type="caution">
    <text evidence="15">The sequence shown here is derived from an EMBL/GenBank/DDBJ whole genome shotgun (WGS) entry which is preliminary data.</text>
</comment>
<dbReference type="SUPFAM" id="SSF51126">
    <property type="entry name" value="Pectin lyase-like"/>
    <property type="match status" value="1"/>
</dbReference>
<keyword evidence="5" id="KW-0964">Secreted</keyword>
<gene>
    <name evidence="15" type="ORF">CEPIT_LOCUS41120</name>
</gene>
<evidence type="ECO:0000313" key="15">
    <source>
        <dbReference type="EMBL" id="CAH9144021.1"/>
    </source>
</evidence>
<evidence type="ECO:0000256" key="1">
    <source>
        <dbReference type="ARBA" id="ARBA00004191"/>
    </source>
</evidence>
<dbReference type="GO" id="GO:0071555">
    <property type="term" value="P:cell wall organization"/>
    <property type="evidence" value="ECO:0007669"/>
    <property type="project" value="UniProtKB-KW"/>
</dbReference>
<keyword evidence="7" id="KW-0677">Repeat</keyword>
<keyword evidence="8 13" id="KW-0378">Hydrolase</keyword>
<name>A0AAV0G854_9ASTE</name>
<evidence type="ECO:0000256" key="6">
    <source>
        <dbReference type="ARBA" id="ARBA00022729"/>
    </source>
</evidence>
<dbReference type="FunFam" id="2.160.20.10:FF:000032">
    <property type="entry name" value="Pectin lyase-like superfamily protein"/>
    <property type="match status" value="1"/>
</dbReference>
<accession>A0AAV0G854</accession>
<evidence type="ECO:0000256" key="3">
    <source>
        <dbReference type="ARBA" id="ARBA00012736"/>
    </source>
</evidence>